<evidence type="ECO:0000313" key="8">
    <source>
        <dbReference type="RefSeq" id="XP_031553942.1"/>
    </source>
</evidence>
<dbReference type="KEGG" id="aten:116290955"/>
<dbReference type="PROSITE" id="PS51760">
    <property type="entry name" value="GH10_2"/>
    <property type="match status" value="1"/>
</dbReference>
<protein>
    <submittedName>
        <fullName evidence="8">Endo-1,4-beta-xylanase 1-like</fullName>
    </submittedName>
</protein>
<dbReference type="Pfam" id="PF00331">
    <property type="entry name" value="Glyco_hydro_10"/>
    <property type="match status" value="1"/>
</dbReference>
<dbReference type="AlphaFoldDB" id="A0A6P8HMS5"/>
<comment type="similarity">
    <text evidence="1">Belongs to the glycosyl hydrolase 10 (cellulase F) family.</text>
</comment>
<accession>A0A6P8HMS5</accession>
<dbReference type="Gene3D" id="3.20.20.80">
    <property type="entry name" value="Glycosidases"/>
    <property type="match status" value="1"/>
</dbReference>
<dbReference type="SUPFAM" id="SSF49785">
    <property type="entry name" value="Galactose-binding domain-like"/>
    <property type="match status" value="1"/>
</dbReference>
<evidence type="ECO:0000256" key="3">
    <source>
        <dbReference type="ARBA" id="ARBA00023277"/>
    </source>
</evidence>
<dbReference type="InterPro" id="IPR044846">
    <property type="entry name" value="GH10"/>
</dbReference>
<dbReference type="SUPFAM" id="SSF51445">
    <property type="entry name" value="(Trans)glycosidases"/>
    <property type="match status" value="1"/>
</dbReference>
<evidence type="ECO:0000259" key="6">
    <source>
        <dbReference type="PROSITE" id="PS51760"/>
    </source>
</evidence>
<dbReference type="InterPro" id="IPR001000">
    <property type="entry name" value="GH10_dom"/>
</dbReference>
<keyword evidence="7" id="KW-1185">Reference proteome</keyword>
<feature type="region of interest" description="Disordered" evidence="5">
    <location>
        <begin position="131"/>
        <end position="166"/>
    </location>
</feature>
<name>A0A6P8HMS5_ACTTE</name>
<dbReference type="PANTHER" id="PTHR31490:SF1">
    <property type="entry name" value="ENDO-1,4-BETA-XYLANASE 1"/>
    <property type="match status" value="1"/>
</dbReference>
<dbReference type="GO" id="GO:0000272">
    <property type="term" value="P:polysaccharide catabolic process"/>
    <property type="evidence" value="ECO:0007669"/>
    <property type="project" value="UniProtKB-KW"/>
</dbReference>
<keyword evidence="4" id="KW-0624">Polysaccharide degradation</keyword>
<dbReference type="InParanoid" id="A0A6P8HMS5"/>
<sequence>MRDTCYAGILWMVVTCSVITCYKDHVFQEYRSLGCWSEDLLSTDRAIPDLLNDQYQQLSQSPTRIKDIVSECAQRAKVYGYSYFGVRDHHHCVSDPHAGLTYSKYGPSSLCRNGTGGPGAIDVYSFEGSIETEEELPTDDQTLPSQDRSKIQLRPQPVSAQGAATRDSLLPGARTSSLFLNGSVKPVSIEPLFEEIDEMKYGDFIPVPIGNNLLNNPSFELPLNPSPLDGWSCQGETDDPRGGALSRYSKDHHGNGRYSGICYARLSEWAGPGQYIGRKVKPLSVYTFTGWTQLLDRKNINDIHNMELWLRFKKRGQKNEIIMRLARRYKLSEDHGWVRWKTSFQMPASPRGFRYVFIFFRGPHRSVDIIADDMKLVEVMNIPRWKDKTDKLIETYRKRSVKLRINVPYELAATQDLSLMGIKVQQTKHRFGFGAAVNTESLIGNPKYRDFFFKHFEWAVMESSMKWPQVEKKMNHVDYQQVDKALEILEKHNVTIRGHCIFW</sequence>
<dbReference type="PANTHER" id="PTHR31490">
    <property type="entry name" value="GLYCOSYL HYDROLASE"/>
    <property type="match status" value="1"/>
</dbReference>
<organism evidence="7 8">
    <name type="scientific">Actinia tenebrosa</name>
    <name type="common">Australian red waratah sea anemone</name>
    <dbReference type="NCBI Taxonomy" id="6105"/>
    <lineage>
        <taxon>Eukaryota</taxon>
        <taxon>Metazoa</taxon>
        <taxon>Cnidaria</taxon>
        <taxon>Anthozoa</taxon>
        <taxon>Hexacorallia</taxon>
        <taxon>Actiniaria</taxon>
        <taxon>Actiniidae</taxon>
        <taxon>Actinia</taxon>
    </lineage>
</organism>
<gene>
    <name evidence="8" type="primary">LOC116290955</name>
</gene>
<evidence type="ECO:0000256" key="2">
    <source>
        <dbReference type="ARBA" id="ARBA00022801"/>
    </source>
</evidence>
<dbReference type="Proteomes" id="UP000515163">
    <property type="component" value="Unplaced"/>
</dbReference>
<evidence type="ECO:0000256" key="4">
    <source>
        <dbReference type="ARBA" id="ARBA00023326"/>
    </source>
</evidence>
<proteinExistence type="inferred from homology"/>
<evidence type="ECO:0000313" key="7">
    <source>
        <dbReference type="Proteomes" id="UP000515163"/>
    </source>
</evidence>
<dbReference type="InterPro" id="IPR017853">
    <property type="entry name" value="GH"/>
</dbReference>
<dbReference type="GeneID" id="116290955"/>
<feature type="domain" description="GH10" evidence="6">
    <location>
        <begin position="413"/>
        <end position="503"/>
    </location>
</feature>
<keyword evidence="2" id="KW-0378">Hydrolase</keyword>
<dbReference type="Gene3D" id="2.60.120.260">
    <property type="entry name" value="Galactose-binding domain-like"/>
    <property type="match status" value="1"/>
</dbReference>
<evidence type="ECO:0000256" key="1">
    <source>
        <dbReference type="ARBA" id="ARBA00007495"/>
    </source>
</evidence>
<dbReference type="OrthoDB" id="5985438at2759"/>
<dbReference type="InterPro" id="IPR008979">
    <property type="entry name" value="Galactose-bd-like_sf"/>
</dbReference>
<dbReference type="RefSeq" id="XP_031553942.1">
    <property type="nucleotide sequence ID" value="XM_031698082.1"/>
</dbReference>
<keyword evidence="3" id="KW-0119">Carbohydrate metabolism</keyword>
<reference evidence="8" key="1">
    <citation type="submission" date="2025-08" db="UniProtKB">
        <authorList>
            <consortium name="RefSeq"/>
        </authorList>
    </citation>
    <scope>IDENTIFICATION</scope>
</reference>
<dbReference type="GO" id="GO:0031176">
    <property type="term" value="F:endo-1,4-beta-xylanase activity"/>
    <property type="evidence" value="ECO:0007669"/>
    <property type="project" value="UniProtKB-ARBA"/>
</dbReference>
<feature type="non-terminal residue" evidence="8">
    <location>
        <position position="503"/>
    </location>
</feature>
<evidence type="ECO:0000256" key="5">
    <source>
        <dbReference type="SAM" id="MobiDB-lite"/>
    </source>
</evidence>